<gene>
    <name evidence="3" type="ORF">ACFPM7_18385</name>
</gene>
<evidence type="ECO:0000256" key="1">
    <source>
        <dbReference type="ARBA" id="ARBA00006817"/>
    </source>
</evidence>
<comment type="similarity">
    <text evidence="1">Belongs to the AHA1 family.</text>
</comment>
<protein>
    <submittedName>
        <fullName evidence="3">SRPBCC domain-containing protein</fullName>
    </submittedName>
</protein>
<dbReference type="InterPro" id="IPR013538">
    <property type="entry name" value="ASHA1/2-like_C"/>
</dbReference>
<evidence type="ECO:0000313" key="4">
    <source>
        <dbReference type="Proteomes" id="UP001596157"/>
    </source>
</evidence>
<reference evidence="4" key="1">
    <citation type="journal article" date="2019" name="Int. J. Syst. Evol. Microbiol.">
        <title>The Global Catalogue of Microorganisms (GCM) 10K type strain sequencing project: providing services to taxonomists for standard genome sequencing and annotation.</title>
        <authorList>
            <consortium name="The Broad Institute Genomics Platform"/>
            <consortium name="The Broad Institute Genome Sequencing Center for Infectious Disease"/>
            <person name="Wu L."/>
            <person name="Ma J."/>
        </authorList>
    </citation>
    <scope>NUCLEOTIDE SEQUENCE [LARGE SCALE GENOMIC DNA]</scope>
    <source>
        <strain evidence="4">CCUG 59778</strain>
    </source>
</reference>
<feature type="domain" description="Activator of Hsp90 ATPase homologue 1/2-like C-terminal" evidence="2">
    <location>
        <begin position="14"/>
        <end position="135"/>
    </location>
</feature>
<evidence type="ECO:0000259" key="2">
    <source>
        <dbReference type="Pfam" id="PF08327"/>
    </source>
</evidence>
<proteinExistence type="inferred from homology"/>
<accession>A0ABW0ES95</accession>
<dbReference type="InterPro" id="IPR023393">
    <property type="entry name" value="START-like_dom_sf"/>
</dbReference>
<dbReference type="SUPFAM" id="SSF55961">
    <property type="entry name" value="Bet v1-like"/>
    <property type="match status" value="1"/>
</dbReference>
<dbReference type="Gene3D" id="3.30.530.20">
    <property type="match status" value="1"/>
</dbReference>
<dbReference type="RefSeq" id="WP_378248871.1">
    <property type="nucleotide sequence ID" value="NZ_JBHSKF010000009.1"/>
</dbReference>
<dbReference type="EMBL" id="JBHSKF010000009">
    <property type="protein sequence ID" value="MFC5289024.1"/>
    <property type="molecule type" value="Genomic_DNA"/>
</dbReference>
<name>A0ABW0ES95_9PSEU</name>
<dbReference type="Pfam" id="PF08327">
    <property type="entry name" value="AHSA1"/>
    <property type="match status" value="1"/>
</dbReference>
<comment type="caution">
    <text evidence="3">The sequence shown here is derived from an EMBL/GenBank/DDBJ whole genome shotgun (WGS) entry which is preliminary data.</text>
</comment>
<dbReference type="Proteomes" id="UP001596157">
    <property type="component" value="Unassembled WGS sequence"/>
</dbReference>
<evidence type="ECO:0000313" key="3">
    <source>
        <dbReference type="EMBL" id="MFC5289024.1"/>
    </source>
</evidence>
<organism evidence="3 4">
    <name type="scientific">Actinokineospora guangxiensis</name>
    <dbReference type="NCBI Taxonomy" id="1490288"/>
    <lineage>
        <taxon>Bacteria</taxon>
        <taxon>Bacillati</taxon>
        <taxon>Actinomycetota</taxon>
        <taxon>Actinomycetes</taxon>
        <taxon>Pseudonocardiales</taxon>
        <taxon>Pseudonocardiaceae</taxon>
        <taxon>Actinokineospora</taxon>
    </lineage>
</organism>
<sequence>MADRELLHGVTIAAPITAVWAELTKLDGKQRAMMDAVLDSALEVGAPLYYRSPDGTRVFVVGRVVALDPPRLLSHTQRLTMRDDPWTLVTWELAEVDGGTRVTLRNSGWPQDATKLHKVDATWKGVLAALKDVLENGDIGAGLKLQYAMMRAFMWAMPAGTKSANVPEPPPIPAG</sequence>
<keyword evidence="4" id="KW-1185">Reference proteome</keyword>